<dbReference type="GO" id="GO:0006355">
    <property type="term" value="P:regulation of DNA-templated transcription"/>
    <property type="evidence" value="ECO:0007669"/>
    <property type="project" value="InterPro"/>
</dbReference>
<dbReference type="Proteomes" id="UP000290408">
    <property type="component" value="Chromosome"/>
</dbReference>
<dbReference type="SUPFAM" id="SSF69618">
    <property type="entry name" value="HemD-like"/>
    <property type="match status" value="1"/>
</dbReference>
<dbReference type="OrthoDB" id="213853at2"/>
<dbReference type="Pfam" id="PF02602">
    <property type="entry name" value="HEM4"/>
    <property type="match status" value="1"/>
</dbReference>
<dbReference type="InterPro" id="IPR003754">
    <property type="entry name" value="4pyrrol_synth_uPrphyn_synth"/>
</dbReference>
<dbReference type="PROSITE" id="PS51755">
    <property type="entry name" value="OMPR_PHOB"/>
    <property type="match status" value="1"/>
</dbReference>
<dbReference type="InterPro" id="IPR039793">
    <property type="entry name" value="UROS/Hem4"/>
</dbReference>
<sequence length="369" mass="37928">MSLPQLLAGCVVLVTSDRRSGDLRAALERRGARVVHTPALTIVPHTADADLVRETRALVASPPDVVVVTTAIGFRGWVEAADAAGIGDELHEVLTSARVIARGPKARGAIQAVGIDTDWVAQSETSAEIRDALLTEGVAGQRIAVQHHGAGADRLDVDLAAAGADVASLVVYRWGPPVDPDAVVLGIEQVAVGDIDVVVFTSAPAAAAWLDAADAAGVLPSVIGRARRGTLVVAAIGEVTARPLRAAGIAPLLPDRSRLGSLVRAVVGHYEGMVATAIETVGGPLQLRSTTAVLGDEVLALSPSGLSVLYLLASAKGDVVSRADVLGVLPGESTDGHAVEVAVGRLREAMGDRRVVETVVKRGYRLALA</sequence>
<dbReference type="InterPro" id="IPR016032">
    <property type="entry name" value="Sig_transdc_resp-reg_C-effctor"/>
</dbReference>
<evidence type="ECO:0000313" key="5">
    <source>
        <dbReference type="Proteomes" id="UP000290408"/>
    </source>
</evidence>
<dbReference type="PANTHER" id="PTHR40082:SF1">
    <property type="entry name" value="BLR5956 PROTEIN"/>
    <property type="match status" value="1"/>
</dbReference>
<dbReference type="GO" id="GO:0006780">
    <property type="term" value="P:uroporphyrinogen III biosynthetic process"/>
    <property type="evidence" value="ECO:0007669"/>
    <property type="project" value="InterPro"/>
</dbReference>
<gene>
    <name evidence="4" type="ORF">EXU32_03635</name>
</gene>
<dbReference type="KEGG" id="jli:EXU32_03635"/>
<dbReference type="PANTHER" id="PTHR40082">
    <property type="entry name" value="BLR5956 PROTEIN"/>
    <property type="match status" value="1"/>
</dbReference>
<keyword evidence="5" id="KW-1185">Reference proteome</keyword>
<evidence type="ECO:0000313" key="4">
    <source>
        <dbReference type="EMBL" id="QBF45437.1"/>
    </source>
</evidence>
<evidence type="ECO:0000256" key="1">
    <source>
        <dbReference type="ARBA" id="ARBA00023125"/>
    </source>
</evidence>
<dbReference type="STRING" id="1216970.GCA_001570985_00315"/>
<evidence type="ECO:0000256" key="2">
    <source>
        <dbReference type="PROSITE-ProRule" id="PRU01091"/>
    </source>
</evidence>
<dbReference type="CDD" id="cd06578">
    <property type="entry name" value="HemD"/>
    <property type="match status" value="1"/>
</dbReference>
<proteinExistence type="predicted"/>
<feature type="domain" description="OmpR/PhoB-type" evidence="3">
    <location>
        <begin position="275"/>
        <end position="368"/>
    </location>
</feature>
<dbReference type="Pfam" id="PF00486">
    <property type="entry name" value="Trans_reg_C"/>
    <property type="match status" value="1"/>
</dbReference>
<protein>
    <submittedName>
        <fullName evidence="4">Uroporphyrinogen-III synthase</fullName>
        <ecNumber evidence="4">4.2.1.75</ecNumber>
    </submittedName>
</protein>
<dbReference type="SMART" id="SM00862">
    <property type="entry name" value="Trans_reg_C"/>
    <property type="match status" value="1"/>
</dbReference>
<feature type="DNA-binding region" description="OmpR/PhoB-type" evidence="2">
    <location>
        <begin position="275"/>
        <end position="368"/>
    </location>
</feature>
<dbReference type="InterPro" id="IPR001867">
    <property type="entry name" value="OmpR/PhoB-type_DNA-bd"/>
</dbReference>
<dbReference type="NCBIfam" id="NF005568">
    <property type="entry name" value="PRK07239.1"/>
    <property type="match status" value="1"/>
</dbReference>
<dbReference type="InterPro" id="IPR036108">
    <property type="entry name" value="4pyrrol_syn_uPrphyn_synt_sf"/>
</dbReference>
<dbReference type="GO" id="GO:0004852">
    <property type="term" value="F:uroporphyrinogen-III synthase activity"/>
    <property type="evidence" value="ECO:0007669"/>
    <property type="project" value="UniProtKB-EC"/>
</dbReference>
<keyword evidence="4" id="KW-0456">Lyase</keyword>
<dbReference type="RefSeq" id="WP_130628675.1">
    <property type="nucleotide sequence ID" value="NZ_CP036164.1"/>
</dbReference>
<reference evidence="4 5" key="1">
    <citation type="submission" date="2019-02" db="EMBL/GenBank/DDBJ databases">
        <title>Genomic data mining of an Antarctic deep-sea actinobacterium, Janibacterlimosus P3-3-X1.</title>
        <authorList>
            <person name="Liao L."/>
            <person name="Chen B."/>
        </authorList>
    </citation>
    <scope>NUCLEOTIDE SEQUENCE [LARGE SCALE GENOMIC DNA]</scope>
    <source>
        <strain evidence="4 5">P3-3-X1</strain>
    </source>
</reference>
<dbReference type="AlphaFoldDB" id="A0A4P6MUH7"/>
<organism evidence="4 5">
    <name type="scientific">Janibacter limosus</name>
    <dbReference type="NCBI Taxonomy" id="53458"/>
    <lineage>
        <taxon>Bacteria</taxon>
        <taxon>Bacillati</taxon>
        <taxon>Actinomycetota</taxon>
        <taxon>Actinomycetes</taxon>
        <taxon>Micrococcales</taxon>
        <taxon>Intrasporangiaceae</taxon>
        <taxon>Janibacter</taxon>
    </lineage>
</organism>
<dbReference type="SUPFAM" id="SSF46894">
    <property type="entry name" value="C-terminal effector domain of the bipartite response regulators"/>
    <property type="match status" value="1"/>
</dbReference>
<dbReference type="InterPro" id="IPR036388">
    <property type="entry name" value="WH-like_DNA-bd_sf"/>
</dbReference>
<dbReference type="EC" id="4.2.1.75" evidence="4"/>
<dbReference type="GO" id="GO:0003677">
    <property type="term" value="F:DNA binding"/>
    <property type="evidence" value="ECO:0007669"/>
    <property type="project" value="UniProtKB-UniRule"/>
</dbReference>
<dbReference type="CDD" id="cd00383">
    <property type="entry name" value="trans_reg_C"/>
    <property type="match status" value="1"/>
</dbReference>
<name>A0A4P6MUH7_9MICO</name>
<dbReference type="Gene3D" id="1.10.10.10">
    <property type="entry name" value="Winged helix-like DNA-binding domain superfamily/Winged helix DNA-binding domain"/>
    <property type="match status" value="1"/>
</dbReference>
<keyword evidence="1 2" id="KW-0238">DNA-binding</keyword>
<dbReference type="GO" id="GO:0000160">
    <property type="term" value="P:phosphorelay signal transduction system"/>
    <property type="evidence" value="ECO:0007669"/>
    <property type="project" value="InterPro"/>
</dbReference>
<dbReference type="Gene3D" id="3.40.50.10090">
    <property type="match status" value="2"/>
</dbReference>
<dbReference type="EMBL" id="CP036164">
    <property type="protein sequence ID" value="QBF45437.1"/>
    <property type="molecule type" value="Genomic_DNA"/>
</dbReference>
<accession>A0A4P6MUH7</accession>
<evidence type="ECO:0000259" key="3">
    <source>
        <dbReference type="PROSITE" id="PS51755"/>
    </source>
</evidence>